<gene>
    <name evidence="13" type="ORF">QE399_000983</name>
</gene>
<dbReference type="EC" id="1.8.5.1" evidence="1"/>
<dbReference type="EC" id="1.20.4.2" evidence="3"/>
<dbReference type="InterPro" id="IPR004045">
    <property type="entry name" value="Glutathione_S-Trfase_N"/>
</dbReference>
<keyword evidence="4 13" id="KW-0808">Transferase</keyword>
<evidence type="ECO:0000256" key="10">
    <source>
        <dbReference type="ARBA" id="ARBA00049544"/>
    </source>
</evidence>
<dbReference type="SFLD" id="SFLDS00019">
    <property type="entry name" value="Glutathione_Transferase_(cytos"/>
    <property type="match status" value="1"/>
</dbReference>
<comment type="catalytic activity">
    <reaction evidence="9">
        <text>methylarsonate + 2 glutathione + H(+) = methylarsonous acid + glutathione disulfide + H2O</text>
        <dbReference type="Rhea" id="RHEA:15969"/>
        <dbReference type="ChEBI" id="CHEBI:15377"/>
        <dbReference type="ChEBI" id="CHEBI:15378"/>
        <dbReference type="ChEBI" id="CHEBI:17826"/>
        <dbReference type="ChEBI" id="CHEBI:33409"/>
        <dbReference type="ChEBI" id="CHEBI:57925"/>
        <dbReference type="ChEBI" id="CHEBI:58297"/>
        <dbReference type="EC" id="1.20.4.2"/>
    </reaction>
</comment>
<dbReference type="Gene3D" id="3.40.30.10">
    <property type="entry name" value="Glutaredoxin"/>
    <property type="match status" value="1"/>
</dbReference>
<sequence>MPTLTLVSHPLCPFVQRAAIALLEKQVPFERIDVDLQNKPDWFMTLSPTGKVPVLQIQEDDGTSQVLFESMAICEYVHETQPGPSLYPADPFARAQHRAWVEFGTATLGEAWGYLNARDQAAAAARTSSLAEKLGALEKVLGAGPYFGGEGFGMVDLVFAPVFRYFDIVEGDTGTSCSAEFPKVDAWRRQLSARPSVKAAVSKEYPGLFRAHLQRSNALLAR</sequence>
<evidence type="ECO:0000256" key="8">
    <source>
        <dbReference type="ARBA" id="ARBA00047960"/>
    </source>
</evidence>
<dbReference type="InterPro" id="IPR050983">
    <property type="entry name" value="GST_Omega/HSP26"/>
</dbReference>
<accession>A0ABU1IAF9</accession>
<dbReference type="PROSITE" id="PS50405">
    <property type="entry name" value="GST_CTER"/>
    <property type="match status" value="1"/>
</dbReference>
<dbReference type="SUPFAM" id="SSF52833">
    <property type="entry name" value="Thioredoxin-like"/>
    <property type="match status" value="1"/>
</dbReference>
<dbReference type="SFLD" id="SFLDG00358">
    <property type="entry name" value="Main_(cytGST)"/>
    <property type="match status" value="1"/>
</dbReference>
<dbReference type="PANTHER" id="PTHR43968">
    <property type="match status" value="1"/>
</dbReference>
<evidence type="ECO:0000256" key="7">
    <source>
        <dbReference type="ARBA" id="ARBA00032681"/>
    </source>
</evidence>
<dbReference type="InterPro" id="IPR036249">
    <property type="entry name" value="Thioredoxin-like_sf"/>
</dbReference>
<evidence type="ECO:0000256" key="3">
    <source>
        <dbReference type="ARBA" id="ARBA00013060"/>
    </source>
</evidence>
<evidence type="ECO:0000259" key="11">
    <source>
        <dbReference type="PROSITE" id="PS50404"/>
    </source>
</evidence>
<comment type="catalytic activity">
    <reaction evidence="8">
        <text>RX + glutathione = an S-substituted glutathione + a halide anion + H(+)</text>
        <dbReference type="Rhea" id="RHEA:16437"/>
        <dbReference type="ChEBI" id="CHEBI:15378"/>
        <dbReference type="ChEBI" id="CHEBI:16042"/>
        <dbReference type="ChEBI" id="CHEBI:17792"/>
        <dbReference type="ChEBI" id="CHEBI:57925"/>
        <dbReference type="ChEBI" id="CHEBI:90779"/>
        <dbReference type="EC" id="2.5.1.18"/>
    </reaction>
</comment>
<dbReference type="EC" id="2.5.1.18" evidence="2"/>
<organism evidence="13 14">
    <name type="scientific">Paracidovorax wautersii</name>
    <dbReference type="NCBI Taxonomy" id="1177982"/>
    <lineage>
        <taxon>Bacteria</taxon>
        <taxon>Pseudomonadati</taxon>
        <taxon>Pseudomonadota</taxon>
        <taxon>Betaproteobacteria</taxon>
        <taxon>Burkholderiales</taxon>
        <taxon>Comamonadaceae</taxon>
        <taxon>Paracidovorax</taxon>
    </lineage>
</organism>
<comment type="caution">
    <text evidence="13">The sequence shown here is derived from an EMBL/GenBank/DDBJ whole genome shotgun (WGS) entry which is preliminary data.</text>
</comment>
<dbReference type="CDD" id="cd00570">
    <property type="entry name" value="GST_N_family"/>
    <property type="match status" value="1"/>
</dbReference>
<evidence type="ECO:0000259" key="12">
    <source>
        <dbReference type="PROSITE" id="PS50405"/>
    </source>
</evidence>
<evidence type="ECO:0000313" key="13">
    <source>
        <dbReference type="EMBL" id="MDR6213294.1"/>
    </source>
</evidence>
<dbReference type="PRINTS" id="PR01625">
    <property type="entry name" value="GSTRNSFRASEO"/>
</dbReference>
<dbReference type="PROSITE" id="PS50404">
    <property type="entry name" value="GST_NTER"/>
    <property type="match status" value="1"/>
</dbReference>
<dbReference type="Pfam" id="PF00043">
    <property type="entry name" value="GST_C"/>
    <property type="match status" value="1"/>
</dbReference>
<dbReference type="RefSeq" id="WP_309826705.1">
    <property type="nucleotide sequence ID" value="NZ_JAVIZX010000001.1"/>
</dbReference>
<evidence type="ECO:0000256" key="9">
    <source>
        <dbReference type="ARBA" id="ARBA00048353"/>
    </source>
</evidence>
<dbReference type="Pfam" id="PF13409">
    <property type="entry name" value="GST_N_2"/>
    <property type="match status" value="1"/>
</dbReference>
<dbReference type="InterPro" id="IPR010987">
    <property type="entry name" value="Glutathione-S-Trfase_C-like"/>
</dbReference>
<evidence type="ECO:0000256" key="2">
    <source>
        <dbReference type="ARBA" id="ARBA00012452"/>
    </source>
</evidence>
<dbReference type="InterPro" id="IPR004046">
    <property type="entry name" value="GST_C"/>
</dbReference>
<comment type="catalytic activity">
    <reaction evidence="10">
        <text>L-dehydroascorbate + 2 glutathione = glutathione disulfide + L-ascorbate</text>
        <dbReference type="Rhea" id="RHEA:24424"/>
        <dbReference type="ChEBI" id="CHEBI:38290"/>
        <dbReference type="ChEBI" id="CHEBI:57925"/>
        <dbReference type="ChEBI" id="CHEBI:58297"/>
        <dbReference type="ChEBI" id="CHEBI:58539"/>
        <dbReference type="EC" id="1.8.5.1"/>
    </reaction>
</comment>
<dbReference type="EMBL" id="JAVIZX010000001">
    <property type="protein sequence ID" value="MDR6213294.1"/>
    <property type="molecule type" value="Genomic_DNA"/>
</dbReference>
<keyword evidence="14" id="KW-1185">Reference proteome</keyword>
<dbReference type="InterPro" id="IPR005442">
    <property type="entry name" value="GST_omega"/>
</dbReference>
<evidence type="ECO:0000256" key="6">
    <source>
        <dbReference type="ARBA" id="ARBA00032186"/>
    </source>
</evidence>
<protein>
    <recommendedName>
        <fullName evidence="6">Glutathione-dependent dehydroascorbate reductase</fullName>
        <ecNumber evidence="3">1.20.4.2</ecNumber>
        <ecNumber evidence="1">1.8.5.1</ecNumber>
        <ecNumber evidence="2">2.5.1.18</ecNumber>
    </recommendedName>
    <alternativeName>
        <fullName evidence="7">Monomethylarsonic acid reductase</fullName>
    </alternativeName>
</protein>
<dbReference type="InterPro" id="IPR040079">
    <property type="entry name" value="Glutathione_S-Trfase"/>
</dbReference>
<evidence type="ECO:0000256" key="5">
    <source>
        <dbReference type="ARBA" id="ARBA00023002"/>
    </source>
</evidence>
<keyword evidence="5" id="KW-0560">Oxidoreductase</keyword>
<dbReference type="SUPFAM" id="SSF47616">
    <property type="entry name" value="GST C-terminal domain-like"/>
    <property type="match status" value="1"/>
</dbReference>
<evidence type="ECO:0000313" key="14">
    <source>
        <dbReference type="Proteomes" id="UP001267710"/>
    </source>
</evidence>
<dbReference type="GO" id="GO:0004364">
    <property type="term" value="F:glutathione transferase activity"/>
    <property type="evidence" value="ECO:0007669"/>
    <property type="project" value="UniProtKB-EC"/>
</dbReference>
<dbReference type="PANTHER" id="PTHR43968:SF6">
    <property type="entry name" value="GLUTATHIONE S-TRANSFERASE OMEGA"/>
    <property type="match status" value="1"/>
</dbReference>
<dbReference type="InterPro" id="IPR045073">
    <property type="entry name" value="Omega/Tau-like"/>
</dbReference>
<evidence type="ECO:0000256" key="1">
    <source>
        <dbReference type="ARBA" id="ARBA00012436"/>
    </source>
</evidence>
<feature type="domain" description="GST N-terminal" evidence="11">
    <location>
        <begin position="2"/>
        <end position="85"/>
    </location>
</feature>
<dbReference type="SFLD" id="SFLDG01152">
    <property type="entry name" value="Main.3:_Omega-_and_Tau-like"/>
    <property type="match status" value="1"/>
</dbReference>
<dbReference type="Proteomes" id="UP001267710">
    <property type="component" value="Unassembled WGS sequence"/>
</dbReference>
<feature type="domain" description="GST C-terminal" evidence="12">
    <location>
        <begin position="90"/>
        <end position="209"/>
    </location>
</feature>
<name>A0ABU1IAF9_9BURK</name>
<dbReference type="Gene3D" id="1.20.1050.10">
    <property type="match status" value="1"/>
</dbReference>
<evidence type="ECO:0000256" key="4">
    <source>
        <dbReference type="ARBA" id="ARBA00022679"/>
    </source>
</evidence>
<reference evidence="13 14" key="1">
    <citation type="submission" date="2023-08" db="EMBL/GenBank/DDBJ databases">
        <title>Functional and genomic diversity of the sorghum phyllosphere microbiome.</title>
        <authorList>
            <person name="Shade A."/>
        </authorList>
    </citation>
    <scope>NUCLEOTIDE SEQUENCE [LARGE SCALE GENOMIC DNA]</scope>
    <source>
        <strain evidence="13 14">SORGH_AS_0335</strain>
    </source>
</reference>
<proteinExistence type="predicted"/>
<dbReference type="InterPro" id="IPR036282">
    <property type="entry name" value="Glutathione-S-Trfase_C_sf"/>
</dbReference>